<comment type="caution">
    <text evidence="1">The sequence shown here is derived from an EMBL/GenBank/DDBJ whole genome shotgun (WGS) entry which is preliminary data.</text>
</comment>
<name>A0ABR7MB50_9BACT</name>
<proteinExistence type="predicted"/>
<dbReference type="RefSeq" id="WP_187257570.1">
    <property type="nucleotide sequence ID" value="NZ_JBHULF010000006.1"/>
</dbReference>
<dbReference type="InterPro" id="IPR029044">
    <property type="entry name" value="Nucleotide-diphossugar_trans"/>
</dbReference>
<accession>A0ABR7MB50</accession>
<dbReference type="Gene3D" id="3.90.550.10">
    <property type="entry name" value="Spore Coat Polysaccharide Biosynthesis Protein SpsA, Chain A"/>
    <property type="match status" value="1"/>
</dbReference>
<evidence type="ECO:0000313" key="2">
    <source>
        <dbReference type="Proteomes" id="UP000765802"/>
    </source>
</evidence>
<reference evidence="1 2" key="1">
    <citation type="submission" date="2016-07" db="EMBL/GenBank/DDBJ databases">
        <title>Genome analysis of Flavihumibacter stibioxidans YS-17.</title>
        <authorList>
            <person name="Shi K."/>
            <person name="Han Y."/>
            <person name="Wang G."/>
        </authorList>
    </citation>
    <scope>NUCLEOTIDE SEQUENCE [LARGE SCALE GENOMIC DNA]</scope>
    <source>
        <strain evidence="1 2">YS-17</strain>
    </source>
</reference>
<evidence type="ECO:0000313" key="1">
    <source>
        <dbReference type="EMBL" id="MBC6492259.1"/>
    </source>
</evidence>
<keyword evidence="2" id="KW-1185">Reference proteome</keyword>
<dbReference type="Proteomes" id="UP000765802">
    <property type="component" value="Unassembled WGS sequence"/>
</dbReference>
<protein>
    <recommendedName>
        <fullName evidence="3">Glycosyltransferase 2-like domain-containing protein</fullName>
    </recommendedName>
</protein>
<organism evidence="1 2">
    <name type="scientific">Flavihumibacter stibioxidans</name>
    <dbReference type="NCBI Taxonomy" id="1834163"/>
    <lineage>
        <taxon>Bacteria</taxon>
        <taxon>Pseudomonadati</taxon>
        <taxon>Bacteroidota</taxon>
        <taxon>Chitinophagia</taxon>
        <taxon>Chitinophagales</taxon>
        <taxon>Chitinophagaceae</taxon>
        <taxon>Flavihumibacter</taxon>
    </lineage>
</organism>
<evidence type="ECO:0008006" key="3">
    <source>
        <dbReference type="Google" id="ProtNLM"/>
    </source>
</evidence>
<gene>
    <name evidence="1" type="ORF">BC349_14450</name>
</gene>
<dbReference type="EMBL" id="MBUA01000027">
    <property type="protein sequence ID" value="MBC6492259.1"/>
    <property type="molecule type" value="Genomic_DNA"/>
</dbReference>
<sequence>MKISGFSYVRNGFDYGVPFLEAFQSILPACDEFIVAVGDSTDGTREAIEALQSDKIRIIDTVWDDNLRVGGKIFAQQCNIALDAISGDWAFHIQADEVIHENDIMKIRKTVEENDGDKRVEGFILPFLHFWGGYNYIRTSRRVHKHEVRLFRNGIRVQSYGDSMGFRKYHNLEAFHAGTEKGEKLRVKKIDCPIYHYTEVRGPNMKTKKAEAIGKFYDEGNPEAKPKINWEKYGYDRLEIFKGTHPKLMEPKVKGQHWEFTFDPAKAVWRKKDRIMQPIEDILGFKIGEYKNYKLIR</sequence>
<dbReference type="SUPFAM" id="SSF53448">
    <property type="entry name" value="Nucleotide-diphospho-sugar transferases"/>
    <property type="match status" value="1"/>
</dbReference>